<protein>
    <submittedName>
        <fullName evidence="1">Disease resistance protein</fullName>
    </submittedName>
</protein>
<organism evidence="1 2">
    <name type="scientific">Quercus suber</name>
    <name type="common">Cork oak</name>
    <dbReference type="NCBI Taxonomy" id="58331"/>
    <lineage>
        <taxon>Eukaryota</taxon>
        <taxon>Viridiplantae</taxon>
        <taxon>Streptophyta</taxon>
        <taxon>Embryophyta</taxon>
        <taxon>Tracheophyta</taxon>
        <taxon>Spermatophyta</taxon>
        <taxon>Magnoliopsida</taxon>
        <taxon>eudicotyledons</taxon>
        <taxon>Gunneridae</taxon>
        <taxon>Pentapetalae</taxon>
        <taxon>rosids</taxon>
        <taxon>fabids</taxon>
        <taxon>Fagales</taxon>
        <taxon>Fagaceae</taxon>
        <taxon>Quercus</taxon>
    </lineage>
</organism>
<dbReference type="Gramene" id="rna-CFP56_17102">
    <property type="protein sequence ID" value="cds-POF15861.1"/>
    <property type="gene ID" value="gene-CFP56_17102"/>
</dbReference>
<comment type="caution">
    <text evidence="1">The sequence shown here is derived from an EMBL/GenBank/DDBJ whole genome shotgun (WGS) entry which is preliminary data.</text>
</comment>
<dbReference type="Proteomes" id="UP000237347">
    <property type="component" value="Unassembled WGS sequence"/>
</dbReference>
<dbReference type="EMBL" id="PKMF04000059">
    <property type="protein sequence ID" value="KAK7853999.1"/>
    <property type="molecule type" value="Genomic_DNA"/>
</dbReference>
<sequence length="99" mass="11282">MSCSKGGFPLLHVLNFWMLEELEEWNVVEEAMPNLKKLEIRSCNSLKVPTGLGHLKTLSELKLKDMPVKFTAEIEETKEIIWGDIALSPAIIIDDHSQY</sequence>
<accession>A0AAW0LTA7</accession>
<evidence type="ECO:0000313" key="1">
    <source>
        <dbReference type="EMBL" id="KAK7853999.1"/>
    </source>
</evidence>
<evidence type="ECO:0000313" key="2">
    <source>
        <dbReference type="Proteomes" id="UP000237347"/>
    </source>
</evidence>
<proteinExistence type="predicted"/>
<name>A0AAW0LTA7_QUESU</name>
<dbReference type="InterPro" id="IPR032675">
    <property type="entry name" value="LRR_dom_sf"/>
</dbReference>
<dbReference type="AlphaFoldDB" id="A0AAW0LTA7"/>
<gene>
    <name evidence="1" type="ORF">CFP56_033779</name>
</gene>
<dbReference type="SUPFAM" id="SSF52047">
    <property type="entry name" value="RNI-like"/>
    <property type="match status" value="1"/>
</dbReference>
<reference evidence="1 2" key="1">
    <citation type="journal article" date="2018" name="Sci. Data">
        <title>The draft genome sequence of cork oak.</title>
        <authorList>
            <person name="Ramos A.M."/>
            <person name="Usie A."/>
            <person name="Barbosa P."/>
            <person name="Barros P.M."/>
            <person name="Capote T."/>
            <person name="Chaves I."/>
            <person name="Simoes F."/>
            <person name="Abreu I."/>
            <person name="Carrasquinho I."/>
            <person name="Faro C."/>
            <person name="Guimaraes J.B."/>
            <person name="Mendonca D."/>
            <person name="Nobrega F."/>
            <person name="Rodrigues L."/>
            <person name="Saibo N.J.M."/>
            <person name="Varela M.C."/>
            <person name="Egas C."/>
            <person name="Matos J."/>
            <person name="Miguel C.M."/>
            <person name="Oliveira M.M."/>
            <person name="Ricardo C.P."/>
            <person name="Goncalves S."/>
        </authorList>
    </citation>
    <scope>NUCLEOTIDE SEQUENCE [LARGE SCALE GENOMIC DNA]</scope>
    <source>
        <strain evidence="2">cv. HL8</strain>
    </source>
</reference>
<keyword evidence="2" id="KW-1185">Reference proteome</keyword>
<dbReference type="Gene3D" id="3.80.10.10">
    <property type="entry name" value="Ribonuclease Inhibitor"/>
    <property type="match status" value="1"/>
</dbReference>